<dbReference type="EMBL" id="BART01006681">
    <property type="protein sequence ID" value="GAG67903.1"/>
    <property type="molecule type" value="Genomic_DNA"/>
</dbReference>
<dbReference type="AlphaFoldDB" id="X1A545"/>
<organism evidence="1">
    <name type="scientific">marine sediment metagenome</name>
    <dbReference type="NCBI Taxonomy" id="412755"/>
    <lineage>
        <taxon>unclassified sequences</taxon>
        <taxon>metagenomes</taxon>
        <taxon>ecological metagenomes</taxon>
    </lineage>
</organism>
<protein>
    <submittedName>
        <fullName evidence="1">Uncharacterized protein</fullName>
    </submittedName>
</protein>
<accession>X1A545</accession>
<feature type="non-terminal residue" evidence="1">
    <location>
        <position position="1"/>
    </location>
</feature>
<gene>
    <name evidence="1" type="ORF">S01H4_15239</name>
</gene>
<evidence type="ECO:0000313" key="1">
    <source>
        <dbReference type="EMBL" id="GAG67903.1"/>
    </source>
</evidence>
<sequence>NKKELEDEDLDLLKDLFRKSEEQKDSIEDIKEFTTPKRRAITNTKITKIQLQIDESNEIIPQTETVDKKEPIHIDRIKKKVKKKEILSQIYETIPVIRENNIILKEIAQNLQTIDFKFKSLMQGPIKIKVVK</sequence>
<name>X1A545_9ZZZZ</name>
<comment type="caution">
    <text evidence="1">The sequence shown here is derived from an EMBL/GenBank/DDBJ whole genome shotgun (WGS) entry which is preliminary data.</text>
</comment>
<reference evidence="1" key="1">
    <citation type="journal article" date="2014" name="Front. Microbiol.">
        <title>High frequency of phylogenetically diverse reductive dehalogenase-homologous genes in deep subseafloor sedimentary metagenomes.</title>
        <authorList>
            <person name="Kawai M."/>
            <person name="Futagami T."/>
            <person name="Toyoda A."/>
            <person name="Takaki Y."/>
            <person name="Nishi S."/>
            <person name="Hori S."/>
            <person name="Arai W."/>
            <person name="Tsubouchi T."/>
            <person name="Morono Y."/>
            <person name="Uchiyama I."/>
            <person name="Ito T."/>
            <person name="Fujiyama A."/>
            <person name="Inagaki F."/>
            <person name="Takami H."/>
        </authorList>
    </citation>
    <scope>NUCLEOTIDE SEQUENCE</scope>
    <source>
        <strain evidence="1">Expedition CK06-06</strain>
    </source>
</reference>
<proteinExistence type="predicted"/>